<dbReference type="Proteomes" id="UP000177195">
    <property type="component" value="Unassembled WGS sequence"/>
</dbReference>
<protein>
    <recommendedName>
        <fullName evidence="3">Thioredoxin domain-containing protein</fullName>
    </recommendedName>
</protein>
<dbReference type="SUPFAM" id="SSF52833">
    <property type="entry name" value="Thioredoxin-like"/>
    <property type="match status" value="1"/>
</dbReference>
<dbReference type="AlphaFoldDB" id="A0A1F6XT49"/>
<evidence type="ECO:0008006" key="3">
    <source>
        <dbReference type="Google" id="ProtNLM"/>
    </source>
</evidence>
<organism evidence="1 2">
    <name type="scientific">Candidatus Nomurabacteria bacterium RIFCSPLOWO2_02_FULL_42_17</name>
    <dbReference type="NCBI Taxonomy" id="1801789"/>
    <lineage>
        <taxon>Bacteria</taxon>
        <taxon>Candidatus Nomuraibacteriota</taxon>
    </lineage>
</organism>
<evidence type="ECO:0000313" key="2">
    <source>
        <dbReference type="Proteomes" id="UP000177195"/>
    </source>
</evidence>
<comment type="caution">
    <text evidence="1">The sequence shown here is derived from an EMBL/GenBank/DDBJ whole genome shotgun (WGS) entry which is preliminary data.</text>
</comment>
<name>A0A1F6XT49_9BACT</name>
<gene>
    <name evidence="1" type="ORF">A3I25_01890</name>
</gene>
<evidence type="ECO:0000313" key="1">
    <source>
        <dbReference type="EMBL" id="OGI97253.1"/>
    </source>
</evidence>
<sequence>MKVDWKKYVIVFFITSALFLTAIYLSNYFNNRKLENLKSIQDKISIDILSTETKFTLLQELACKEVDKTFLSDELNELAQKIEYSERNLGGQNESVTDLKKYYSLLQIKDYLLMRRLKERCGIKSNFILYFYSNTGDCPECGKQGLILTALREKYPELRVYSFDYHLDSPAVRALISIYKVGRDLPGLVIDGQLQPGPQTIEEIEKLIPPLPKNIKPTEETEKN</sequence>
<dbReference type="InterPro" id="IPR036249">
    <property type="entry name" value="Thioredoxin-like_sf"/>
</dbReference>
<dbReference type="EMBL" id="MFVN01000016">
    <property type="protein sequence ID" value="OGI97253.1"/>
    <property type="molecule type" value="Genomic_DNA"/>
</dbReference>
<reference evidence="1 2" key="1">
    <citation type="journal article" date="2016" name="Nat. Commun.">
        <title>Thousands of microbial genomes shed light on interconnected biogeochemical processes in an aquifer system.</title>
        <authorList>
            <person name="Anantharaman K."/>
            <person name="Brown C.T."/>
            <person name="Hug L.A."/>
            <person name="Sharon I."/>
            <person name="Castelle C.J."/>
            <person name="Probst A.J."/>
            <person name="Thomas B.C."/>
            <person name="Singh A."/>
            <person name="Wilkins M.J."/>
            <person name="Karaoz U."/>
            <person name="Brodie E.L."/>
            <person name="Williams K.H."/>
            <person name="Hubbard S.S."/>
            <person name="Banfield J.F."/>
        </authorList>
    </citation>
    <scope>NUCLEOTIDE SEQUENCE [LARGE SCALE GENOMIC DNA]</scope>
</reference>
<accession>A0A1F6XT49</accession>
<proteinExistence type="predicted"/>